<comment type="caution">
    <text evidence="1">The sequence shown here is derived from an EMBL/GenBank/DDBJ whole genome shotgun (WGS) entry which is preliminary data.</text>
</comment>
<organism evidence="1">
    <name type="scientific">marine sediment metagenome</name>
    <dbReference type="NCBI Taxonomy" id="412755"/>
    <lineage>
        <taxon>unclassified sequences</taxon>
        <taxon>metagenomes</taxon>
        <taxon>ecological metagenomes</taxon>
    </lineage>
</organism>
<reference evidence="1" key="1">
    <citation type="journal article" date="2015" name="Nature">
        <title>Complex archaea that bridge the gap between prokaryotes and eukaryotes.</title>
        <authorList>
            <person name="Spang A."/>
            <person name="Saw J.H."/>
            <person name="Jorgensen S.L."/>
            <person name="Zaremba-Niedzwiedzka K."/>
            <person name="Martijn J."/>
            <person name="Lind A.E."/>
            <person name="van Eijk R."/>
            <person name="Schleper C."/>
            <person name="Guy L."/>
            <person name="Ettema T.J."/>
        </authorList>
    </citation>
    <scope>NUCLEOTIDE SEQUENCE</scope>
</reference>
<name>A0A0F9IZV2_9ZZZZ</name>
<gene>
    <name evidence="1" type="ORF">LCGC14_1816930</name>
</gene>
<dbReference type="EMBL" id="LAZR01017734">
    <property type="protein sequence ID" value="KKL99185.1"/>
    <property type="molecule type" value="Genomic_DNA"/>
</dbReference>
<accession>A0A0F9IZV2</accession>
<evidence type="ECO:0000313" key="1">
    <source>
        <dbReference type="EMBL" id="KKL99185.1"/>
    </source>
</evidence>
<sequence length="162" mass="19121">MREFRINEFLSLRLEGEWTNIYVGKVQFRQCTILLLNISTDEMSTFDEIESIDEAAEKVGASIENSMDLYKFIPPETEFWGHCSNLQVWYEHDYDTRLIHSNLAFPLLRKLTEAGDPLAKVVFKTEIVKRYKNGTDATRDFLEIERFLHYLPVDERLHLILD</sequence>
<feature type="non-terminal residue" evidence="1">
    <location>
        <position position="162"/>
    </location>
</feature>
<protein>
    <submittedName>
        <fullName evidence="1">Uncharacterized protein</fullName>
    </submittedName>
</protein>
<proteinExistence type="predicted"/>
<dbReference type="AlphaFoldDB" id="A0A0F9IZV2"/>